<evidence type="ECO:0000256" key="1">
    <source>
        <dbReference type="SAM" id="MobiDB-lite"/>
    </source>
</evidence>
<sequence length="301" mass="33487">MTPSPDEQSHSLILNLRPHGQSKSHIRPLSLNPKVGVPNHPNHLPYTKQSAPPPIPSSAPLAPTSSTILLALRNSSSHLGHNKELALLPTITSVNQPQTLSPKATFLPSEDDMAVSNPFEALEGVDITSNSEIQATTSPDMSRWLNRILGRNVNAFSSKGFRQKKKKKKNNKNKGATIKLLVLNKYNCHVNGWSLWANLCSFRHSIGDSPWILLGYFNVVRFTGEIDGGLNIRSNAIIAFGECLLDVGLDDLRYSSQFLTWCNRQFNGMVIHRKLDHVLVKQCLVIFILRQLCHVSSSWCL</sequence>
<reference evidence="3" key="2">
    <citation type="submission" date="2019-10" db="EMBL/GenBank/DDBJ databases">
        <title>A de novo genome assembly of a pear dwarfing rootstock.</title>
        <authorList>
            <person name="Wang F."/>
            <person name="Wang J."/>
            <person name="Li S."/>
            <person name="Zhang Y."/>
            <person name="Fang M."/>
            <person name="Ma L."/>
            <person name="Zhao Y."/>
            <person name="Jiang S."/>
        </authorList>
    </citation>
    <scope>NUCLEOTIDE SEQUENCE [LARGE SCALE GENOMIC DNA]</scope>
</reference>
<comment type="caution">
    <text evidence="2">The sequence shown here is derived from an EMBL/GenBank/DDBJ whole genome shotgun (WGS) entry which is preliminary data.</text>
</comment>
<evidence type="ECO:0000313" key="2">
    <source>
        <dbReference type="EMBL" id="KAB2614993.1"/>
    </source>
</evidence>
<name>A0A5N5GJG3_9ROSA</name>
<reference evidence="2 3" key="1">
    <citation type="submission" date="2019-09" db="EMBL/GenBank/DDBJ databases">
        <authorList>
            <person name="Ou C."/>
        </authorList>
    </citation>
    <scope>NUCLEOTIDE SEQUENCE [LARGE SCALE GENOMIC DNA]</scope>
    <source>
        <strain evidence="2">S2</strain>
        <tissue evidence="2">Leaf</tissue>
    </source>
</reference>
<gene>
    <name evidence="2" type="ORF">D8674_021581</name>
</gene>
<accession>A0A5N5GJG3</accession>
<reference evidence="2 3" key="3">
    <citation type="submission" date="2019-11" db="EMBL/GenBank/DDBJ databases">
        <title>A de novo genome assembly of a pear dwarfing rootstock.</title>
        <authorList>
            <person name="Wang F."/>
            <person name="Wang J."/>
            <person name="Li S."/>
            <person name="Zhang Y."/>
            <person name="Fang M."/>
            <person name="Ma L."/>
            <person name="Zhao Y."/>
            <person name="Jiang S."/>
        </authorList>
    </citation>
    <scope>NUCLEOTIDE SEQUENCE [LARGE SCALE GENOMIC DNA]</scope>
    <source>
        <strain evidence="2">S2</strain>
        <tissue evidence="2">Leaf</tissue>
    </source>
</reference>
<dbReference type="InterPro" id="IPR036691">
    <property type="entry name" value="Endo/exonu/phosph_ase_sf"/>
</dbReference>
<dbReference type="Proteomes" id="UP000327157">
    <property type="component" value="Chromosome 3"/>
</dbReference>
<organism evidence="2 3">
    <name type="scientific">Pyrus ussuriensis x Pyrus communis</name>
    <dbReference type="NCBI Taxonomy" id="2448454"/>
    <lineage>
        <taxon>Eukaryota</taxon>
        <taxon>Viridiplantae</taxon>
        <taxon>Streptophyta</taxon>
        <taxon>Embryophyta</taxon>
        <taxon>Tracheophyta</taxon>
        <taxon>Spermatophyta</taxon>
        <taxon>Magnoliopsida</taxon>
        <taxon>eudicotyledons</taxon>
        <taxon>Gunneridae</taxon>
        <taxon>Pentapetalae</taxon>
        <taxon>rosids</taxon>
        <taxon>fabids</taxon>
        <taxon>Rosales</taxon>
        <taxon>Rosaceae</taxon>
        <taxon>Amygdaloideae</taxon>
        <taxon>Maleae</taxon>
        <taxon>Pyrus</taxon>
    </lineage>
</organism>
<feature type="region of interest" description="Disordered" evidence="1">
    <location>
        <begin position="18"/>
        <end position="60"/>
    </location>
</feature>
<protein>
    <submittedName>
        <fullName evidence="2">Uncharacterized protein</fullName>
    </submittedName>
</protein>
<dbReference type="SUPFAM" id="SSF56219">
    <property type="entry name" value="DNase I-like"/>
    <property type="match status" value="1"/>
</dbReference>
<keyword evidence="3" id="KW-1185">Reference proteome</keyword>
<dbReference type="EMBL" id="SMOL01000402">
    <property type="protein sequence ID" value="KAB2614993.1"/>
    <property type="molecule type" value="Genomic_DNA"/>
</dbReference>
<evidence type="ECO:0000313" key="3">
    <source>
        <dbReference type="Proteomes" id="UP000327157"/>
    </source>
</evidence>
<dbReference type="AlphaFoldDB" id="A0A5N5GJG3"/>
<proteinExistence type="predicted"/>
<dbReference type="OrthoDB" id="1932741at2759"/>